<reference evidence="1" key="1">
    <citation type="submission" date="2014-11" db="EMBL/GenBank/DDBJ databases">
        <authorList>
            <person name="Amaro Gonzalez C."/>
        </authorList>
    </citation>
    <scope>NUCLEOTIDE SEQUENCE</scope>
</reference>
<reference evidence="1" key="2">
    <citation type="journal article" date="2015" name="Fish Shellfish Immunol.">
        <title>Early steps in the European eel (Anguilla anguilla)-Vibrio vulnificus interaction in the gills: Role of the RtxA13 toxin.</title>
        <authorList>
            <person name="Callol A."/>
            <person name="Pajuelo D."/>
            <person name="Ebbesson L."/>
            <person name="Teles M."/>
            <person name="MacKenzie S."/>
            <person name="Amaro C."/>
        </authorList>
    </citation>
    <scope>NUCLEOTIDE SEQUENCE</scope>
</reference>
<evidence type="ECO:0000313" key="1">
    <source>
        <dbReference type="EMBL" id="JAH33312.1"/>
    </source>
</evidence>
<sequence>MPVYENTPLKLNRNISQFVKMLLGQVTSQEEVLLKFNKIICSVLCLSTVYKTDIITRTHKCYYLVHSFSGVECDLNFLNSYNLESILHNISPPTQSNSE</sequence>
<dbReference type="AlphaFoldDB" id="A0A0E9RWU4"/>
<accession>A0A0E9RWU4</accession>
<proteinExistence type="predicted"/>
<protein>
    <submittedName>
        <fullName evidence="1">Uncharacterized protein</fullName>
    </submittedName>
</protein>
<name>A0A0E9RWU4_ANGAN</name>
<organism evidence="1">
    <name type="scientific">Anguilla anguilla</name>
    <name type="common">European freshwater eel</name>
    <name type="synonym">Muraena anguilla</name>
    <dbReference type="NCBI Taxonomy" id="7936"/>
    <lineage>
        <taxon>Eukaryota</taxon>
        <taxon>Metazoa</taxon>
        <taxon>Chordata</taxon>
        <taxon>Craniata</taxon>
        <taxon>Vertebrata</taxon>
        <taxon>Euteleostomi</taxon>
        <taxon>Actinopterygii</taxon>
        <taxon>Neopterygii</taxon>
        <taxon>Teleostei</taxon>
        <taxon>Anguilliformes</taxon>
        <taxon>Anguillidae</taxon>
        <taxon>Anguilla</taxon>
    </lineage>
</organism>
<dbReference type="EMBL" id="GBXM01075265">
    <property type="protein sequence ID" value="JAH33312.1"/>
    <property type="molecule type" value="Transcribed_RNA"/>
</dbReference>